<dbReference type="EMBL" id="AZDY01000037">
    <property type="protein sequence ID" value="KRK83114.1"/>
    <property type="molecule type" value="Genomic_DNA"/>
</dbReference>
<proteinExistence type="predicted"/>
<accession>A0A0R1KSR0</accession>
<sequence length="131" mass="15388">MRMNKKLKYIIRTLLVFGILLIISIKFGPKDDISASKNNVNTSQVHKITNQDIVGTWVNHHNKDLHQKITFTKNHKWKENQHGITNIYSGTWKIVGKRTIRLAPYDEKIVFNKHSKKQMNVVNYNHILNKN</sequence>
<comment type="caution">
    <text evidence="1">The sequence shown here is derived from an EMBL/GenBank/DDBJ whole genome shotgun (WGS) entry which is preliminary data.</text>
</comment>
<protein>
    <submittedName>
        <fullName evidence="1">Uncharacterized protein</fullName>
    </submittedName>
</protein>
<keyword evidence="2" id="KW-1185">Reference proteome</keyword>
<evidence type="ECO:0000313" key="1">
    <source>
        <dbReference type="EMBL" id="KRK83114.1"/>
    </source>
</evidence>
<dbReference type="Proteomes" id="UP000051515">
    <property type="component" value="Unassembled WGS sequence"/>
</dbReference>
<reference evidence="1 2" key="1">
    <citation type="journal article" date="2015" name="Genome Announc.">
        <title>Expanding the biotechnology potential of lactobacilli through comparative genomics of 213 strains and associated genera.</title>
        <authorList>
            <person name="Sun Z."/>
            <person name="Harris H.M."/>
            <person name="McCann A."/>
            <person name="Guo C."/>
            <person name="Argimon S."/>
            <person name="Zhang W."/>
            <person name="Yang X."/>
            <person name="Jeffery I.B."/>
            <person name="Cooney J.C."/>
            <person name="Kagawa T.F."/>
            <person name="Liu W."/>
            <person name="Song Y."/>
            <person name="Salvetti E."/>
            <person name="Wrobel A."/>
            <person name="Rasinkangas P."/>
            <person name="Parkhill J."/>
            <person name="Rea M.C."/>
            <person name="O'Sullivan O."/>
            <person name="Ritari J."/>
            <person name="Douillard F.P."/>
            <person name="Paul Ross R."/>
            <person name="Yang R."/>
            <person name="Briner A.E."/>
            <person name="Felis G.E."/>
            <person name="de Vos W.M."/>
            <person name="Barrangou R."/>
            <person name="Klaenhammer T.R."/>
            <person name="Caufield P.W."/>
            <person name="Cui Y."/>
            <person name="Zhang H."/>
            <person name="O'Toole P.W."/>
        </authorList>
    </citation>
    <scope>NUCLEOTIDE SEQUENCE [LARGE SCALE GENOMIC DNA]</scope>
    <source>
        <strain evidence="1 2">DSM 19674</strain>
    </source>
</reference>
<organism evidence="1 2">
    <name type="scientific">Companilactobacillus bobalius DSM 19674</name>
    <dbReference type="NCBI Taxonomy" id="1423788"/>
    <lineage>
        <taxon>Bacteria</taxon>
        <taxon>Bacillati</taxon>
        <taxon>Bacillota</taxon>
        <taxon>Bacilli</taxon>
        <taxon>Lactobacillales</taxon>
        <taxon>Lactobacillaceae</taxon>
        <taxon>Companilactobacillus</taxon>
        <taxon>Companilactobacillus bobalius</taxon>
    </lineage>
</organism>
<dbReference type="AlphaFoldDB" id="A0A0R1KSR0"/>
<name>A0A0R1KSR0_9LACO</name>
<evidence type="ECO:0000313" key="2">
    <source>
        <dbReference type="Proteomes" id="UP000051515"/>
    </source>
</evidence>
<dbReference type="STRING" id="1423788.FC78_GL001923"/>
<dbReference type="PATRIC" id="fig|1423788.3.peg.1986"/>
<gene>
    <name evidence="1" type="ORF">FC78_GL001923</name>
</gene>